<dbReference type="Pfam" id="PF01526">
    <property type="entry name" value="DDE_Tnp_Tn3"/>
    <property type="match status" value="1"/>
</dbReference>
<dbReference type="GO" id="GO:0006313">
    <property type="term" value="P:DNA transposition"/>
    <property type="evidence" value="ECO:0007669"/>
    <property type="project" value="InterPro"/>
</dbReference>
<dbReference type="AlphaFoldDB" id="A0A5Y3IDQ3"/>
<reference evidence="2" key="1">
    <citation type="submission" date="2018-08" db="EMBL/GenBank/DDBJ databases">
        <authorList>
            <consortium name="GenomeTrakr network: Whole genome sequencing for foodborne pathogen traceback"/>
        </authorList>
    </citation>
    <scope>NUCLEOTIDE SEQUENCE</scope>
    <source>
        <strain evidence="2">FDA00003824</strain>
    </source>
</reference>
<feature type="domain" description="Tn3 transposase DDE" evidence="1">
    <location>
        <begin position="61"/>
        <end position="219"/>
    </location>
</feature>
<dbReference type="GO" id="GO:0004803">
    <property type="term" value="F:transposase activity"/>
    <property type="evidence" value="ECO:0007669"/>
    <property type="project" value="InterPro"/>
</dbReference>
<dbReference type="InterPro" id="IPR002513">
    <property type="entry name" value="Tn3_Tnp_DDE_dom"/>
</dbReference>
<proteinExistence type="predicted"/>
<organism evidence="2">
    <name type="scientific">Salmonella enterica I</name>
    <dbReference type="NCBI Taxonomy" id="59201"/>
    <lineage>
        <taxon>Bacteria</taxon>
        <taxon>Pseudomonadati</taxon>
        <taxon>Pseudomonadota</taxon>
        <taxon>Gammaproteobacteria</taxon>
        <taxon>Enterobacterales</taxon>
        <taxon>Enterobacteriaceae</taxon>
        <taxon>Salmonella</taxon>
    </lineage>
</organism>
<evidence type="ECO:0000259" key="1">
    <source>
        <dbReference type="Pfam" id="PF01526"/>
    </source>
</evidence>
<dbReference type="EMBL" id="AAITFY010000039">
    <property type="protein sequence ID" value="ECH8334008.1"/>
    <property type="molecule type" value="Genomic_DNA"/>
</dbReference>
<name>A0A5Y3IDQ3_SALET</name>
<sequence length="219" mass="25288">MSSELQRQWKAFNRELKQGKLKHLEYDKDTQKLVWHKSVVSRHKAQEKRFYEQLPFCDVTDVFSFVNEQCRFLPAMEPLQPRYAKKEADADSMMAVIVAHVMNHGNHVMARTSDIPFHVLETTYEQYLRLASLLTANDCITDAIEVLPVFPLYSFDPETLYGAVDGQKFGVERPTVKARYSRKYFGRGKGMVACTLLCNHIPINGYLIGTNDYEGNHVF</sequence>
<evidence type="ECO:0000313" key="2">
    <source>
        <dbReference type="EMBL" id="ECH8334008.1"/>
    </source>
</evidence>
<accession>A0A5Y3IDQ3</accession>
<protein>
    <recommendedName>
        <fullName evidence="1">Tn3 transposase DDE domain-containing protein</fullName>
    </recommendedName>
</protein>
<comment type="caution">
    <text evidence="2">The sequence shown here is derived from an EMBL/GenBank/DDBJ whole genome shotgun (WGS) entry which is preliminary data.</text>
</comment>
<gene>
    <name evidence="2" type="ORF">RU16_24020</name>
</gene>